<keyword evidence="2" id="KW-0812">Transmembrane</keyword>
<evidence type="ECO:0000313" key="4">
    <source>
        <dbReference type="EMBL" id="GEO31530.1"/>
    </source>
</evidence>
<evidence type="ECO:0000256" key="2">
    <source>
        <dbReference type="SAM" id="Phobius"/>
    </source>
</evidence>
<dbReference type="AlphaFoldDB" id="A0A512D5H4"/>
<feature type="transmembrane region" description="Helical" evidence="2">
    <location>
        <begin position="231"/>
        <end position="255"/>
    </location>
</feature>
<dbReference type="Gene3D" id="1.20.140.10">
    <property type="entry name" value="Butyryl-CoA Dehydrogenase, subunit A, domain 3"/>
    <property type="match status" value="1"/>
</dbReference>
<dbReference type="Proteomes" id="UP000321534">
    <property type="component" value="Unassembled WGS sequence"/>
</dbReference>
<reference evidence="4 5" key="1">
    <citation type="submission" date="2019-07" db="EMBL/GenBank/DDBJ databases">
        <title>Whole genome shotgun sequence of Terrabacter aerolatus NBRC 106305.</title>
        <authorList>
            <person name="Hosoyama A."/>
            <person name="Uohara A."/>
            <person name="Ohji S."/>
            <person name="Ichikawa N."/>
        </authorList>
    </citation>
    <scope>NUCLEOTIDE SEQUENCE [LARGE SCALE GENOMIC DNA]</scope>
    <source>
        <strain evidence="4 5">NBRC 106305</strain>
    </source>
</reference>
<dbReference type="InterPro" id="IPR036250">
    <property type="entry name" value="AcylCo_DH-like_C"/>
</dbReference>
<accession>A0A512D5H4</accession>
<dbReference type="GO" id="GO:0050660">
    <property type="term" value="F:flavin adenine dinucleotide binding"/>
    <property type="evidence" value="ECO:0007669"/>
    <property type="project" value="InterPro"/>
</dbReference>
<protein>
    <submittedName>
        <fullName evidence="4">Putative hydroxylase</fullName>
    </submittedName>
</protein>
<dbReference type="PANTHER" id="PTHR48083">
    <property type="entry name" value="MEDIUM-CHAIN SPECIFIC ACYL-COA DEHYDROGENASE, MITOCHONDRIAL-RELATED"/>
    <property type="match status" value="1"/>
</dbReference>
<evidence type="ECO:0000259" key="3">
    <source>
        <dbReference type="Pfam" id="PF08028"/>
    </source>
</evidence>
<dbReference type="SUPFAM" id="SSF56645">
    <property type="entry name" value="Acyl-CoA dehydrogenase NM domain-like"/>
    <property type="match status" value="1"/>
</dbReference>
<dbReference type="InterPro" id="IPR013107">
    <property type="entry name" value="Acyl-CoA_DH_C"/>
</dbReference>
<keyword evidence="2" id="KW-1133">Transmembrane helix</keyword>
<dbReference type="GO" id="GO:0033539">
    <property type="term" value="P:fatty acid beta-oxidation using acyl-CoA dehydrogenase"/>
    <property type="evidence" value="ECO:0007669"/>
    <property type="project" value="TreeGrafter"/>
</dbReference>
<keyword evidence="5" id="KW-1185">Reference proteome</keyword>
<gene>
    <name evidence="4" type="ORF">TAE01_33400</name>
</gene>
<keyword evidence="2" id="KW-0472">Membrane</keyword>
<dbReference type="InterPro" id="IPR009100">
    <property type="entry name" value="AcylCoA_DH/oxidase_NM_dom_sf"/>
</dbReference>
<dbReference type="InterPro" id="IPR050741">
    <property type="entry name" value="Acyl-CoA_dehydrogenase"/>
</dbReference>
<keyword evidence="1" id="KW-0560">Oxidoreductase</keyword>
<dbReference type="PIRSF" id="PIRSF016578">
    <property type="entry name" value="HsaA"/>
    <property type="match status" value="1"/>
</dbReference>
<evidence type="ECO:0000313" key="5">
    <source>
        <dbReference type="Proteomes" id="UP000321534"/>
    </source>
</evidence>
<dbReference type="GO" id="GO:0016712">
    <property type="term" value="F:oxidoreductase activity, acting on paired donors, with incorporation or reduction of molecular oxygen, reduced flavin or flavoprotein as one donor, and incorporation of one atom of oxygen"/>
    <property type="evidence" value="ECO:0007669"/>
    <property type="project" value="TreeGrafter"/>
</dbReference>
<dbReference type="Gene3D" id="2.40.110.10">
    <property type="entry name" value="Butyryl-CoA Dehydrogenase, subunit A, domain 2"/>
    <property type="match status" value="1"/>
</dbReference>
<dbReference type="Pfam" id="PF08028">
    <property type="entry name" value="Acyl-CoA_dh_2"/>
    <property type="match status" value="1"/>
</dbReference>
<dbReference type="InterPro" id="IPR046373">
    <property type="entry name" value="Acyl-CoA_Oxase/DH_mid-dom_sf"/>
</dbReference>
<comment type="caution">
    <text evidence="4">The sequence shown here is derived from an EMBL/GenBank/DDBJ whole genome shotgun (WGS) entry which is preliminary data.</text>
</comment>
<evidence type="ECO:0000256" key="1">
    <source>
        <dbReference type="ARBA" id="ARBA00023002"/>
    </source>
</evidence>
<dbReference type="OrthoDB" id="3404950at2"/>
<sequence length="388" mass="42122">MTVLDDIEQIADLLETNAAAAEELGRLTDETASALRASGVIRMLQPKDFGGLEAHPVDFFRAVLEIGSHDPSAGWVAGVVGVHPHELAHGDRRVQEEVWGEDPDTWVASPYAPMGRARPVEGGYVFNGRWNFSSGTDHCQWVMIGGLVTDQDGNVTEPDAVHFLLPRSDYQIVEDSWDVMGLRGTGSKDLVVRDAFVPDYRTIETKGVTEGTGGKDPSRESVPLFRMPRNVMFSGAITTATLAMAKGTLAAYVAVTRSRQGRGGRAALDPFQLSAMGAAAADIDASVRHVLWDVERVFEMVSREEVVPLELRAEVRRNQVQASQRAAAAADSVFRLSGGGSLHRSGALQRRWRDTQAALHHVQNGSGPIFQAYGLNLFGHPIPAHVKI</sequence>
<dbReference type="GO" id="GO:0005737">
    <property type="term" value="C:cytoplasm"/>
    <property type="evidence" value="ECO:0007669"/>
    <property type="project" value="TreeGrafter"/>
</dbReference>
<dbReference type="EMBL" id="BJYX01000021">
    <property type="protein sequence ID" value="GEO31530.1"/>
    <property type="molecule type" value="Genomic_DNA"/>
</dbReference>
<dbReference type="Gene3D" id="1.10.540.10">
    <property type="entry name" value="Acyl-CoA dehydrogenase/oxidase, N-terminal domain"/>
    <property type="match status" value="1"/>
</dbReference>
<dbReference type="PANTHER" id="PTHR48083:SF19">
    <property type="entry name" value="FLAVIN-DEPENDENT MONOOXYGENASE, OXYGENASE SUBUNIT HSAA"/>
    <property type="match status" value="1"/>
</dbReference>
<dbReference type="RefSeq" id="WP_147067923.1">
    <property type="nucleotide sequence ID" value="NZ_BAAARO010000005.1"/>
</dbReference>
<dbReference type="GO" id="GO:0003995">
    <property type="term" value="F:acyl-CoA dehydrogenase activity"/>
    <property type="evidence" value="ECO:0007669"/>
    <property type="project" value="TreeGrafter"/>
</dbReference>
<feature type="domain" description="Acyl-CoA dehydrogenase C-terminal" evidence="3">
    <location>
        <begin position="239"/>
        <end position="363"/>
    </location>
</feature>
<organism evidence="4 5">
    <name type="scientific">Terrabacter aerolatus</name>
    <dbReference type="NCBI Taxonomy" id="422442"/>
    <lineage>
        <taxon>Bacteria</taxon>
        <taxon>Bacillati</taxon>
        <taxon>Actinomycetota</taxon>
        <taxon>Actinomycetes</taxon>
        <taxon>Micrococcales</taxon>
        <taxon>Intrasporangiaceae</taxon>
        <taxon>Terrabacter</taxon>
    </lineage>
</organism>
<proteinExistence type="predicted"/>
<dbReference type="InterPro" id="IPR037069">
    <property type="entry name" value="AcylCoA_DH/ox_N_sf"/>
</dbReference>
<dbReference type="SUPFAM" id="SSF47203">
    <property type="entry name" value="Acyl-CoA dehydrogenase C-terminal domain-like"/>
    <property type="match status" value="1"/>
</dbReference>
<name>A0A512D5H4_9MICO</name>